<dbReference type="Proteomes" id="UP001204151">
    <property type="component" value="Unassembled WGS sequence"/>
</dbReference>
<feature type="signal peptide" evidence="2">
    <location>
        <begin position="1"/>
        <end position="25"/>
    </location>
</feature>
<name>A0ABT1ZPL5_9BURK</name>
<organism evidence="3 4">
    <name type="scientific">Massilia pinisoli</name>
    <dbReference type="NCBI Taxonomy" id="1772194"/>
    <lineage>
        <taxon>Bacteria</taxon>
        <taxon>Pseudomonadati</taxon>
        <taxon>Pseudomonadota</taxon>
        <taxon>Betaproteobacteria</taxon>
        <taxon>Burkholderiales</taxon>
        <taxon>Oxalobacteraceae</taxon>
        <taxon>Telluria group</taxon>
        <taxon>Massilia</taxon>
    </lineage>
</organism>
<dbReference type="InterPro" id="IPR036328">
    <property type="entry name" value="MliC_sf"/>
</dbReference>
<keyword evidence="2" id="KW-0732">Signal</keyword>
<feature type="region of interest" description="Disordered" evidence="1">
    <location>
        <begin position="25"/>
        <end position="84"/>
    </location>
</feature>
<feature type="chain" id="PRO_5045916570" description="C-type lysozyme inhibitor domain-containing protein" evidence="2">
    <location>
        <begin position="26"/>
        <end position="186"/>
    </location>
</feature>
<dbReference type="RefSeq" id="WP_258816392.1">
    <property type="nucleotide sequence ID" value="NZ_JANUGW010000005.1"/>
</dbReference>
<accession>A0ABT1ZPL5</accession>
<evidence type="ECO:0008006" key="5">
    <source>
        <dbReference type="Google" id="ProtNLM"/>
    </source>
</evidence>
<keyword evidence="4" id="KW-1185">Reference proteome</keyword>
<reference evidence="3 4" key="1">
    <citation type="submission" date="2022-08" db="EMBL/GenBank/DDBJ databases">
        <title>Reclassification of Massilia species as members of the genera Telluria, Duganella, Pseudoduganella, Mokoshia gen. nov. and Zemynaea gen. nov. using orthogonal and non-orthogonal genome-based approaches.</title>
        <authorList>
            <person name="Bowman J.P."/>
        </authorList>
    </citation>
    <scope>NUCLEOTIDE SEQUENCE [LARGE SCALE GENOMIC DNA]</scope>
    <source>
        <strain evidence="3 4">JCM 31316</strain>
    </source>
</reference>
<evidence type="ECO:0000313" key="4">
    <source>
        <dbReference type="Proteomes" id="UP001204151"/>
    </source>
</evidence>
<dbReference type="EMBL" id="JANUGW010000005">
    <property type="protein sequence ID" value="MCS0581820.1"/>
    <property type="molecule type" value="Genomic_DNA"/>
</dbReference>
<evidence type="ECO:0000256" key="2">
    <source>
        <dbReference type="SAM" id="SignalP"/>
    </source>
</evidence>
<feature type="compositionally biased region" description="Basic and acidic residues" evidence="1">
    <location>
        <begin position="55"/>
        <end position="76"/>
    </location>
</feature>
<dbReference type="Gene3D" id="2.40.128.200">
    <property type="match status" value="1"/>
</dbReference>
<comment type="caution">
    <text evidence="3">The sequence shown here is derived from an EMBL/GenBank/DDBJ whole genome shotgun (WGS) entry which is preliminary data.</text>
</comment>
<proteinExistence type="predicted"/>
<protein>
    <recommendedName>
        <fullName evidence="5">C-type lysozyme inhibitor domain-containing protein</fullName>
    </recommendedName>
</protein>
<sequence>MAITLKQPLAACALALAAASLCASASGATGDTHPKASKVLKQKEKAKPAKHKKENKKDKKDKKDAKTHKEEPKPDVADDEPIPDVTDTTLTEFSCELNNKVSVYRNLMDDSYIILRWQNHLRRMEKVGTTTGARRYESAKTGLVWIGIPSKGILLDSKQNRQLANECKDAEQAKPAMAAAPGDKTS</sequence>
<gene>
    <name evidence="3" type="ORF">NX784_09470</name>
</gene>
<evidence type="ECO:0000256" key="1">
    <source>
        <dbReference type="SAM" id="MobiDB-lite"/>
    </source>
</evidence>
<evidence type="ECO:0000313" key="3">
    <source>
        <dbReference type="EMBL" id="MCS0581820.1"/>
    </source>
</evidence>